<accession>A0AAD8JSW7</accession>
<feature type="chain" id="PRO_5042191045" evidence="1">
    <location>
        <begin position="19"/>
        <end position="67"/>
    </location>
</feature>
<dbReference type="AlphaFoldDB" id="A0AAD8JSW7"/>
<dbReference type="Proteomes" id="UP001229421">
    <property type="component" value="Unassembled WGS sequence"/>
</dbReference>
<gene>
    <name evidence="2" type="ORF">QVD17_41177</name>
</gene>
<protein>
    <submittedName>
        <fullName evidence="2">Uncharacterized protein</fullName>
    </submittedName>
</protein>
<sequence>MFWFHELVLLFCPSIINFESLEDFEVVVVYTCIHLVKAHLSFELGVEIVKSFALRMVFTPVIVFFGF</sequence>
<evidence type="ECO:0000313" key="2">
    <source>
        <dbReference type="EMBL" id="KAK1408974.1"/>
    </source>
</evidence>
<reference evidence="2" key="1">
    <citation type="journal article" date="2023" name="bioRxiv">
        <title>Improved chromosome-level genome assembly for marigold (Tagetes erecta).</title>
        <authorList>
            <person name="Jiang F."/>
            <person name="Yuan L."/>
            <person name="Wang S."/>
            <person name="Wang H."/>
            <person name="Xu D."/>
            <person name="Wang A."/>
            <person name="Fan W."/>
        </authorList>
    </citation>
    <scope>NUCLEOTIDE SEQUENCE</scope>
    <source>
        <strain evidence="2">WSJ</strain>
        <tissue evidence="2">Leaf</tissue>
    </source>
</reference>
<organism evidence="2 3">
    <name type="scientific">Tagetes erecta</name>
    <name type="common">African marigold</name>
    <dbReference type="NCBI Taxonomy" id="13708"/>
    <lineage>
        <taxon>Eukaryota</taxon>
        <taxon>Viridiplantae</taxon>
        <taxon>Streptophyta</taxon>
        <taxon>Embryophyta</taxon>
        <taxon>Tracheophyta</taxon>
        <taxon>Spermatophyta</taxon>
        <taxon>Magnoliopsida</taxon>
        <taxon>eudicotyledons</taxon>
        <taxon>Gunneridae</taxon>
        <taxon>Pentapetalae</taxon>
        <taxon>asterids</taxon>
        <taxon>campanulids</taxon>
        <taxon>Asterales</taxon>
        <taxon>Asteraceae</taxon>
        <taxon>Asteroideae</taxon>
        <taxon>Heliantheae alliance</taxon>
        <taxon>Tageteae</taxon>
        <taxon>Tagetes</taxon>
    </lineage>
</organism>
<evidence type="ECO:0000256" key="1">
    <source>
        <dbReference type="SAM" id="SignalP"/>
    </source>
</evidence>
<comment type="caution">
    <text evidence="2">The sequence shown here is derived from an EMBL/GenBank/DDBJ whole genome shotgun (WGS) entry which is preliminary data.</text>
</comment>
<dbReference type="EMBL" id="JAUHHV010000011">
    <property type="protein sequence ID" value="KAK1408974.1"/>
    <property type="molecule type" value="Genomic_DNA"/>
</dbReference>
<feature type="signal peptide" evidence="1">
    <location>
        <begin position="1"/>
        <end position="18"/>
    </location>
</feature>
<keyword evidence="3" id="KW-1185">Reference proteome</keyword>
<keyword evidence="1" id="KW-0732">Signal</keyword>
<proteinExistence type="predicted"/>
<name>A0AAD8JSW7_TARER</name>
<evidence type="ECO:0000313" key="3">
    <source>
        <dbReference type="Proteomes" id="UP001229421"/>
    </source>
</evidence>